<dbReference type="Gene3D" id="1.20.120.790">
    <property type="entry name" value="Heat shock protein 90, C-terminal domain"/>
    <property type="match status" value="1"/>
</dbReference>
<dbReference type="CDD" id="cd16927">
    <property type="entry name" value="HATPase_Hsp90-like"/>
    <property type="match status" value="1"/>
</dbReference>
<dbReference type="GO" id="GO:0005737">
    <property type="term" value="C:cytoplasm"/>
    <property type="evidence" value="ECO:0007669"/>
    <property type="project" value="UniProtKB-SubCell"/>
</dbReference>
<dbReference type="SUPFAM" id="SSF54211">
    <property type="entry name" value="Ribosomal protein S5 domain 2-like"/>
    <property type="match status" value="1"/>
</dbReference>
<dbReference type="AlphaFoldDB" id="A0A937W2X9"/>
<feature type="binding site" evidence="6">
    <location>
        <begin position="89"/>
        <end position="90"/>
    </location>
    <ligand>
        <name>ATP</name>
        <dbReference type="ChEBI" id="CHEBI:30616"/>
    </ligand>
</feature>
<dbReference type="HAMAP" id="MF_00505">
    <property type="entry name" value="HSP90"/>
    <property type="match status" value="1"/>
</dbReference>
<dbReference type="InterPro" id="IPR036890">
    <property type="entry name" value="HATPase_C_sf"/>
</dbReference>
<evidence type="ECO:0000256" key="1">
    <source>
        <dbReference type="ARBA" id="ARBA00008239"/>
    </source>
</evidence>
<comment type="function">
    <text evidence="5">Molecular chaperone. Has ATPase activity.</text>
</comment>
<dbReference type="GO" id="GO:0016887">
    <property type="term" value="F:ATP hydrolysis activity"/>
    <property type="evidence" value="ECO:0007669"/>
    <property type="project" value="InterPro"/>
</dbReference>
<comment type="caution">
    <text evidence="7">The sequence shown here is derived from an EMBL/GenBank/DDBJ whole genome shotgun (WGS) entry which is preliminary data.</text>
</comment>
<dbReference type="SUPFAM" id="SSF55874">
    <property type="entry name" value="ATPase domain of HSP90 chaperone/DNA topoisomerase II/histidine kinase"/>
    <property type="match status" value="1"/>
</dbReference>
<name>A0A937W2X9_UNCTE</name>
<dbReference type="InterPro" id="IPR001404">
    <property type="entry name" value="Hsp90_fam"/>
</dbReference>
<dbReference type="NCBIfam" id="NF003555">
    <property type="entry name" value="PRK05218.1"/>
    <property type="match status" value="1"/>
</dbReference>
<evidence type="ECO:0000256" key="5">
    <source>
        <dbReference type="HAMAP-Rule" id="MF_00505"/>
    </source>
</evidence>
<dbReference type="InterPro" id="IPR037196">
    <property type="entry name" value="HSP90_C"/>
</dbReference>
<feature type="binding site" evidence="6">
    <location>
        <position position="344"/>
    </location>
    <ligand>
        <name>ATP</name>
        <dbReference type="ChEBI" id="CHEBI:30616"/>
    </ligand>
</feature>
<sequence length="640" mass="73104">MHRLASQEQKPPSPLLIQDRDFYSLANASDALDRLRFEALTRPELLADDAALDIRLDPDPQARTLTIHDTGIGMSREELMTNIGTIAKSGTRQLLEQIKAEGQSANVVGELIGRFGVGFYSAFMVADRVTLVTRRAGETSATQWESSGGGQYTLTPATRTKRGTSITLHLKPVHSESGIEDYAETWVLRRIVKRYSDFVAYPIKMQEIRNEVERDDQGMPKPDGKTTQVIEDQTLNSMRPLWTRPASEVTQDEYAEFYKHLSHDWEAPLKTFSFRAEGRYEFQCLIFIPARAPLNLYYHTDEYGLQLYAQRVMLMEQCTDLIPRHLRFLKGVVDSADLPLNISRQRLQQEHHITQIRTWLVRRVLDALVAMWKDTPEDYLKFWEQFGRVLKEGVGVDYDNKDTLIELLLLPSSRDEKELTTLKAYVERMPAEQNAIFYLTGESRHVIEHSPHLEAFRAKGYEVLYLVDPVDEFVVQSINEFEGKKLQSVGKGTVQLGSQEEQEQADKALKEQAAGYQSLLELFQQRLTEHVSEVRLSTRLTASPACLVSAEHHYSPHLERLLRQTDTQTPKQRRILELNPAHPLLHKLQERLQQNAADPRLGDYAELLLGYGLLAEGSELHDPVRFTQLVAELMVQGLAV</sequence>
<keyword evidence="5" id="KW-0346">Stress response</keyword>
<dbReference type="Pfam" id="PF13589">
    <property type="entry name" value="HATPase_c_3"/>
    <property type="match status" value="1"/>
</dbReference>
<evidence type="ECO:0000313" key="8">
    <source>
        <dbReference type="Proteomes" id="UP000712673"/>
    </source>
</evidence>
<evidence type="ECO:0000256" key="4">
    <source>
        <dbReference type="ARBA" id="ARBA00023186"/>
    </source>
</evidence>
<dbReference type="Gene3D" id="3.30.230.80">
    <property type="match status" value="1"/>
</dbReference>
<keyword evidence="2 5" id="KW-0547">Nucleotide-binding</keyword>
<feature type="binding site" evidence="6">
    <location>
        <position position="82"/>
    </location>
    <ligand>
        <name>ATP</name>
        <dbReference type="ChEBI" id="CHEBI:30616"/>
    </ligand>
</feature>
<feature type="region of interest" description="C" evidence="5">
    <location>
        <begin position="561"/>
        <end position="640"/>
    </location>
</feature>
<evidence type="ECO:0000313" key="7">
    <source>
        <dbReference type="EMBL" id="MBM3225692.1"/>
    </source>
</evidence>
<dbReference type="InterPro" id="IPR020575">
    <property type="entry name" value="Hsp90_N"/>
</dbReference>
<evidence type="ECO:0000256" key="3">
    <source>
        <dbReference type="ARBA" id="ARBA00022840"/>
    </source>
</evidence>
<protein>
    <recommendedName>
        <fullName evidence="5">Chaperone protein HtpG</fullName>
    </recommendedName>
    <alternativeName>
        <fullName evidence="5">Heat shock protein HtpG</fullName>
    </alternativeName>
    <alternativeName>
        <fullName evidence="5">High temperature protein G</fullName>
    </alternativeName>
</protein>
<feature type="region of interest" description="A; substrate-binding" evidence="5">
    <location>
        <begin position="1"/>
        <end position="344"/>
    </location>
</feature>
<feature type="binding site" evidence="6">
    <location>
        <position position="74"/>
    </location>
    <ligand>
        <name>ATP</name>
        <dbReference type="ChEBI" id="CHEBI:30616"/>
    </ligand>
</feature>
<feature type="binding site" evidence="6">
    <location>
        <position position="69"/>
    </location>
    <ligand>
        <name>ATP</name>
        <dbReference type="ChEBI" id="CHEBI:30616"/>
    </ligand>
</feature>
<dbReference type="SUPFAM" id="SSF110942">
    <property type="entry name" value="HSP90 C-terminal domain"/>
    <property type="match status" value="1"/>
</dbReference>
<dbReference type="EMBL" id="VGLS01000655">
    <property type="protein sequence ID" value="MBM3225692.1"/>
    <property type="molecule type" value="Genomic_DNA"/>
</dbReference>
<dbReference type="GO" id="GO:0005524">
    <property type="term" value="F:ATP binding"/>
    <property type="evidence" value="ECO:0007669"/>
    <property type="project" value="UniProtKB-UniRule"/>
</dbReference>
<organism evidence="7 8">
    <name type="scientific">Tectimicrobiota bacterium</name>
    <dbReference type="NCBI Taxonomy" id="2528274"/>
    <lineage>
        <taxon>Bacteria</taxon>
        <taxon>Pseudomonadati</taxon>
        <taxon>Nitrospinota/Tectimicrobiota group</taxon>
        <taxon>Candidatus Tectimicrobiota</taxon>
    </lineage>
</organism>
<evidence type="ECO:0000256" key="6">
    <source>
        <dbReference type="PIRSR" id="PIRSR002583-1"/>
    </source>
</evidence>
<dbReference type="PRINTS" id="PR00775">
    <property type="entry name" value="HEATSHOCK90"/>
</dbReference>
<feature type="binding site" evidence="6">
    <location>
        <position position="164"/>
    </location>
    <ligand>
        <name>ATP</name>
        <dbReference type="ChEBI" id="CHEBI:30616"/>
    </ligand>
</feature>
<dbReference type="GO" id="GO:0140662">
    <property type="term" value="F:ATP-dependent protein folding chaperone"/>
    <property type="evidence" value="ECO:0007669"/>
    <property type="project" value="InterPro"/>
</dbReference>
<comment type="similarity">
    <text evidence="1 5">Belongs to the heat shock protein 90 family.</text>
</comment>
<dbReference type="Gene3D" id="3.40.50.11260">
    <property type="match status" value="1"/>
</dbReference>
<keyword evidence="4 5" id="KW-0143">Chaperone</keyword>
<dbReference type="PANTHER" id="PTHR11528">
    <property type="entry name" value="HEAT SHOCK PROTEIN 90 FAMILY MEMBER"/>
    <property type="match status" value="1"/>
</dbReference>
<gene>
    <name evidence="5 7" type="primary">htpG</name>
    <name evidence="7" type="ORF">FJZ47_18095</name>
</gene>
<keyword evidence="5" id="KW-0963">Cytoplasm</keyword>
<dbReference type="Proteomes" id="UP000712673">
    <property type="component" value="Unassembled WGS sequence"/>
</dbReference>
<feature type="region of interest" description="B" evidence="5">
    <location>
        <begin position="345"/>
        <end position="560"/>
    </location>
</feature>
<dbReference type="Pfam" id="PF00183">
    <property type="entry name" value="HSP90"/>
    <property type="match status" value="1"/>
</dbReference>
<feature type="binding site" evidence="6">
    <location>
        <position position="27"/>
    </location>
    <ligand>
        <name>ATP</name>
        <dbReference type="ChEBI" id="CHEBI:30616"/>
    </ligand>
</feature>
<proteinExistence type="inferred from homology"/>
<reference evidence="7" key="1">
    <citation type="submission" date="2019-03" db="EMBL/GenBank/DDBJ databases">
        <title>Lake Tanganyika Metagenome-Assembled Genomes (MAGs).</title>
        <authorList>
            <person name="Tran P."/>
        </authorList>
    </citation>
    <scope>NUCLEOTIDE SEQUENCE</scope>
    <source>
        <strain evidence="7">K_DeepCast_65m_m2_066</strain>
    </source>
</reference>
<dbReference type="PIRSF" id="PIRSF002583">
    <property type="entry name" value="Hsp90"/>
    <property type="match status" value="1"/>
</dbReference>
<dbReference type="GO" id="GO:0051082">
    <property type="term" value="F:unfolded protein binding"/>
    <property type="evidence" value="ECO:0007669"/>
    <property type="project" value="UniProtKB-UniRule"/>
</dbReference>
<dbReference type="Gene3D" id="3.30.565.10">
    <property type="entry name" value="Histidine kinase-like ATPase, C-terminal domain"/>
    <property type="match status" value="1"/>
</dbReference>
<feature type="binding site" evidence="6">
    <location>
        <position position="88"/>
    </location>
    <ligand>
        <name>ATP</name>
        <dbReference type="ChEBI" id="CHEBI:30616"/>
    </ligand>
</feature>
<accession>A0A937W2X9</accession>
<keyword evidence="3 5" id="KW-0067">ATP-binding</keyword>
<dbReference type="InterPro" id="IPR020568">
    <property type="entry name" value="Ribosomal_Su5_D2-typ_SF"/>
</dbReference>
<evidence type="ECO:0000256" key="2">
    <source>
        <dbReference type="ARBA" id="ARBA00022741"/>
    </source>
</evidence>
<comment type="subcellular location">
    <subcellularLocation>
        <location evidence="5">Cytoplasm</location>
    </subcellularLocation>
</comment>
<comment type="subunit">
    <text evidence="5">Homodimer.</text>
</comment>